<dbReference type="FunFam" id="3.60.20.30:FF:000001">
    <property type="entry name" value="Isoaspartyl peptidase/L-asparaginase"/>
    <property type="match status" value="1"/>
</dbReference>
<organism evidence="8 9">
    <name type="scientific">SAR86 cluster bacterium</name>
    <dbReference type="NCBI Taxonomy" id="2030880"/>
    <lineage>
        <taxon>Bacteria</taxon>
        <taxon>Pseudomonadati</taxon>
        <taxon>Pseudomonadota</taxon>
        <taxon>Gammaproteobacteria</taxon>
        <taxon>SAR86 cluster</taxon>
    </lineage>
</organism>
<keyword evidence="1" id="KW-0645">Protease</keyword>
<feature type="site" description="Cleavage; by autolysis" evidence="7">
    <location>
        <begin position="178"/>
        <end position="179"/>
    </location>
</feature>
<dbReference type="Gene3D" id="3.60.20.30">
    <property type="entry name" value="(Glycosyl)asparaginase"/>
    <property type="match status" value="1"/>
</dbReference>
<evidence type="ECO:0000256" key="1">
    <source>
        <dbReference type="ARBA" id="ARBA00022670"/>
    </source>
</evidence>
<sequence length="311" mass="33430">MKKLIEVFLPLIISFSLFAESPAIVIHGGAGWFSNMSSDEIKDLKKGLKMAADKGFEILENGGSSVDAVEAAIIILEDNPLFNAGRGSVYTSEEKQEMDASIMTGKDNEAGAVSSVTNVKNPISLARHVMEETPHVMFTSSGAEKLARDNNIEQVEQSYFANPDRLKSLKKAQKNKKGTVGVVAIDKNRVITAGTSTGGMTNKAPGRVGDSPIIGAGTWVENNSCGVSATGHGEYFIRFSIAKEICVKARYQNKSIQEASTEVMNQLKEIGADGGVIVMDSQGNYAFAFNTPAMARAYKDASSELIKIYKN</sequence>
<dbReference type="GO" id="GO:0008233">
    <property type="term" value="F:peptidase activity"/>
    <property type="evidence" value="ECO:0007669"/>
    <property type="project" value="UniProtKB-KW"/>
</dbReference>
<proteinExistence type="predicted"/>
<dbReference type="SUPFAM" id="SSF56235">
    <property type="entry name" value="N-terminal nucleophile aminohydrolases (Ntn hydrolases)"/>
    <property type="match status" value="1"/>
</dbReference>
<evidence type="ECO:0000313" key="9">
    <source>
        <dbReference type="Proteomes" id="UP001056381"/>
    </source>
</evidence>
<dbReference type="InterPro" id="IPR000246">
    <property type="entry name" value="Peptidase_T2"/>
</dbReference>
<keyword evidence="3" id="KW-0068">Autocatalytic cleavage</keyword>
<evidence type="ECO:0000256" key="3">
    <source>
        <dbReference type="ARBA" id="ARBA00022813"/>
    </source>
</evidence>
<accession>A0A9Q8TXS4</accession>
<dbReference type="EMBL" id="CP097966">
    <property type="protein sequence ID" value="URQ62751.1"/>
    <property type="molecule type" value="Genomic_DNA"/>
</dbReference>
<dbReference type="GO" id="GO:0006508">
    <property type="term" value="P:proteolysis"/>
    <property type="evidence" value="ECO:0007669"/>
    <property type="project" value="UniProtKB-KW"/>
</dbReference>
<keyword evidence="9" id="KW-1185">Reference proteome</keyword>
<evidence type="ECO:0000256" key="5">
    <source>
        <dbReference type="PIRSR" id="PIRSR600246-1"/>
    </source>
</evidence>
<dbReference type="CDD" id="cd04701">
    <property type="entry name" value="Asparaginase_2"/>
    <property type="match status" value="1"/>
</dbReference>
<dbReference type="PANTHER" id="PTHR10188:SF6">
    <property type="entry name" value="N(4)-(BETA-N-ACETYLGLUCOSAMINYL)-L-ASPARAGINASE"/>
    <property type="match status" value="1"/>
</dbReference>
<protein>
    <recommendedName>
        <fullName evidence="4">Isoaspartyl peptidase</fullName>
    </recommendedName>
</protein>
<evidence type="ECO:0000256" key="6">
    <source>
        <dbReference type="PIRSR" id="PIRSR600246-2"/>
    </source>
</evidence>
<dbReference type="GO" id="GO:0016811">
    <property type="term" value="F:hydrolase activity, acting on carbon-nitrogen (but not peptide) bonds, in linear amides"/>
    <property type="evidence" value="ECO:0007669"/>
    <property type="project" value="UniProtKB-ARBA"/>
</dbReference>
<keyword evidence="2" id="KW-0378">Hydrolase</keyword>
<dbReference type="Pfam" id="PF01112">
    <property type="entry name" value="Asparaginase_2"/>
    <property type="match status" value="1"/>
</dbReference>
<feature type="active site" description="Nucleophile" evidence="5">
    <location>
        <position position="179"/>
    </location>
</feature>
<dbReference type="InterPro" id="IPR029055">
    <property type="entry name" value="Ntn_hydrolases_N"/>
</dbReference>
<evidence type="ECO:0000313" key="8">
    <source>
        <dbReference type="EMBL" id="URQ62751.1"/>
    </source>
</evidence>
<reference evidence="8" key="1">
    <citation type="submission" date="2022-05" db="EMBL/GenBank/DDBJ databases">
        <title>Single-amplified genomics reveal most streamlined microbe among free-living bacteria.</title>
        <authorList>
            <person name="Roda-Garcia J."/>
            <person name="Haro-Moreno J.M."/>
            <person name="Rodriguez-Valera F."/>
            <person name="Almagro-Moreno S."/>
            <person name="Lopez-Perez M."/>
        </authorList>
    </citation>
    <scope>NUCLEOTIDE SEQUENCE</scope>
    <source>
        <strain evidence="8">TMED112-D2-2</strain>
    </source>
</reference>
<feature type="binding site" evidence="6">
    <location>
        <begin position="230"/>
        <end position="233"/>
    </location>
    <ligand>
        <name>substrate</name>
    </ligand>
</feature>
<feature type="binding site" evidence="6">
    <location>
        <begin position="207"/>
        <end position="210"/>
    </location>
    <ligand>
        <name>substrate</name>
    </ligand>
</feature>
<dbReference type="Proteomes" id="UP001056381">
    <property type="component" value="Chromosome"/>
</dbReference>
<name>A0A9Q8TXS4_9GAMM</name>
<evidence type="ECO:0000256" key="7">
    <source>
        <dbReference type="PIRSR" id="PIRSR600246-3"/>
    </source>
</evidence>
<evidence type="ECO:0000256" key="2">
    <source>
        <dbReference type="ARBA" id="ARBA00022801"/>
    </source>
</evidence>
<gene>
    <name evidence="8" type="ORF">M9B40_03205</name>
</gene>
<dbReference type="AlphaFoldDB" id="A0A9Q8TXS4"/>
<dbReference type="PANTHER" id="PTHR10188">
    <property type="entry name" value="L-ASPARAGINASE"/>
    <property type="match status" value="1"/>
</dbReference>
<evidence type="ECO:0000256" key="4">
    <source>
        <dbReference type="ARBA" id="ARBA00069124"/>
    </source>
</evidence>